<dbReference type="InterPro" id="IPR011050">
    <property type="entry name" value="Pectin_lyase_fold/virulence"/>
</dbReference>
<reference evidence="2" key="2">
    <citation type="journal article" date="2023" name="Commun. Biol.">
        <title>Suspicions of two bridgehead invasions of Xylella fastidiosa subsp. multiplex in France.</title>
        <authorList>
            <person name="Dupas E."/>
            <person name="Durand K."/>
            <person name="Rieux A."/>
            <person name="Briand M."/>
            <person name="Pruvost O."/>
            <person name="Cunty A."/>
            <person name="Denance N."/>
            <person name="Donnadieu C."/>
            <person name="Legendre B."/>
            <person name="Lopez-Roques C."/>
            <person name="Cesbron S."/>
            <person name="Ravigne V."/>
            <person name="Jacques M.A."/>
        </authorList>
    </citation>
    <scope>NUCLEOTIDE SEQUENCE</scope>
    <source>
        <strain evidence="2">CFBP8070</strain>
    </source>
</reference>
<protein>
    <recommendedName>
        <fullName evidence="1">ESPR domain-containing protein</fullName>
    </recommendedName>
</protein>
<dbReference type="InterPro" id="IPR012334">
    <property type="entry name" value="Pectin_lyas_fold"/>
</dbReference>
<comment type="caution">
    <text evidence="2">The sequence shown here is derived from an EMBL/GenBank/DDBJ whole genome shotgun (WGS) entry which is preliminary data.</text>
</comment>
<dbReference type="InterPro" id="IPR024973">
    <property type="entry name" value="ESPR"/>
</dbReference>
<dbReference type="AlphaFoldDB" id="A0AAW6HU85"/>
<name>A0AAW6HU85_XYLFS</name>
<proteinExistence type="predicted"/>
<dbReference type="Gene3D" id="2.160.20.10">
    <property type="entry name" value="Single-stranded right-handed beta-helix, Pectin lyase-like"/>
    <property type="match status" value="1"/>
</dbReference>
<sequence>MNKDLYRLIYNRALRLWQVASELATAPGGTSGPSPTAQPPARACLHPIPFALWLTLGWVTITGIATAQVVADPHAPGQQRPTVLAAPNGTPLIHIQTPSPAGVSRNTYQQFDITPQGAILNNARTPAQTHLAGTVQGNPWLAAGTAKSSSTKSTAPPHPTAWLYGSGWRPRPTHYCQPLRHHLQRLRRHQRPPTHPHHRHPRL</sequence>
<gene>
    <name evidence="2" type="ORF">LOK82_03550</name>
</gene>
<evidence type="ECO:0000313" key="3">
    <source>
        <dbReference type="Proteomes" id="UP001220702"/>
    </source>
</evidence>
<evidence type="ECO:0000313" key="2">
    <source>
        <dbReference type="EMBL" id="MDC6407782.1"/>
    </source>
</evidence>
<dbReference type="Pfam" id="PF13018">
    <property type="entry name" value="ESPR"/>
    <property type="match status" value="1"/>
</dbReference>
<feature type="domain" description="ESPR" evidence="1">
    <location>
        <begin position="1"/>
        <end position="44"/>
    </location>
</feature>
<accession>A0AAW6HU85</accession>
<dbReference type="SUPFAM" id="SSF51126">
    <property type="entry name" value="Pectin lyase-like"/>
    <property type="match status" value="1"/>
</dbReference>
<organism evidence="2 3">
    <name type="scientific">Xylella fastidiosa subsp. multiplex</name>
    <dbReference type="NCBI Taxonomy" id="644357"/>
    <lineage>
        <taxon>Bacteria</taxon>
        <taxon>Pseudomonadati</taxon>
        <taxon>Pseudomonadota</taxon>
        <taxon>Gammaproteobacteria</taxon>
        <taxon>Lysobacterales</taxon>
        <taxon>Lysobacteraceae</taxon>
        <taxon>Xylella</taxon>
    </lineage>
</organism>
<evidence type="ECO:0000259" key="1">
    <source>
        <dbReference type="Pfam" id="PF13018"/>
    </source>
</evidence>
<dbReference type="Proteomes" id="UP001220702">
    <property type="component" value="Unassembled WGS sequence"/>
</dbReference>
<reference evidence="2" key="1">
    <citation type="submission" date="2021-11" db="EMBL/GenBank/DDBJ databases">
        <authorList>
            <person name="Denance N."/>
            <person name="Briand M."/>
            <person name="Dupas E."/>
            <person name="Durand K."/>
            <person name="Legendre B."/>
            <person name="Cunty A."/>
            <person name="Donnadieu C."/>
            <person name="Lopez Roques C."/>
            <person name="Cesbron S."/>
            <person name="Jacques M.A."/>
        </authorList>
    </citation>
    <scope>NUCLEOTIDE SEQUENCE</scope>
    <source>
        <strain evidence="2">CFBP8070</strain>
    </source>
</reference>
<dbReference type="EMBL" id="JAJKGN010000001">
    <property type="protein sequence ID" value="MDC6407782.1"/>
    <property type="molecule type" value="Genomic_DNA"/>
</dbReference>